<feature type="transmembrane region" description="Helical" evidence="5">
    <location>
        <begin position="27"/>
        <end position="44"/>
    </location>
</feature>
<dbReference type="Gene3D" id="2.40.30.170">
    <property type="match status" value="2"/>
</dbReference>
<dbReference type="Gene3D" id="2.40.50.100">
    <property type="match status" value="2"/>
</dbReference>
<dbReference type="GO" id="GO:0016020">
    <property type="term" value="C:membrane"/>
    <property type="evidence" value="ECO:0007669"/>
    <property type="project" value="InterPro"/>
</dbReference>
<dbReference type="PANTHER" id="PTHR32347:SF27">
    <property type="entry name" value="RND EFFLUX PUMP MEMBRANE FUSION PROTEIN BARREL-SANDWICH DOMAIN-CONTAINING PROTEIN"/>
    <property type="match status" value="1"/>
</dbReference>
<dbReference type="Gene3D" id="1.10.287.470">
    <property type="entry name" value="Helix hairpin bin"/>
    <property type="match status" value="2"/>
</dbReference>
<dbReference type="NCBIfam" id="TIGR01730">
    <property type="entry name" value="RND_mfp"/>
    <property type="match status" value="1"/>
</dbReference>
<accession>A0AAT9LDC1</accession>
<evidence type="ECO:0000256" key="3">
    <source>
        <dbReference type="ARBA" id="ARBA00023054"/>
    </source>
</evidence>
<dbReference type="KEGG" id="fcz:IMF26_07345"/>
<dbReference type="PRINTS" id="PR01490">
    <property type="entry name" value="RTXTOXIND"/>
</dbReference>
<organism evidence="8">
    <name type="scientific">Candidatus Fermentithermobacillus carboniphilus</name>
    <dbReference type="NCBI Taxonomy" id="3085328"/>
    <lineage>
        <taxon>Bacteria</taxon>
        <taxon>Bacillati</taxon>
        <taxon>Bacillota</taxon>
        <taxon>Candidatus Fermentithermobacillia</taxon>
        <taxon>Candidatus Fermentithermobacillales</taxon>
        <taxon>Candidatus Fermentithermobacillaceae</taxon>
        <taxon>Candidatus Fermentithermobacillus</taxon>
    </lineage>
</organism>
<keyword evidence="5" id="KW-1133">Transmembrane helix</keyword>
<comment type="subcellular location">
    <subcellularLocation>
        <location evidence="1">Cell envelope</location>
    </subcellularLocation>
</comment>
<proteinExistence type="inferred from homology"/>
<gene>
    <name evidence="8" type="ORF">IMF26_07345</name>
</gene>
<keyword evidence="3 4" id="KW-0175">Coiled coil</keyword>
<feature type="coiled-coil region" evidence="4">
    <location>
        <begin position="305"/>
        <end position="337"/>
    </location>
</feature>
<dbReference type="Pfam" id="PF25973">
    <property type="entry name" value="BSH_CzcB"/>
    <property type="match status" value="1"/>
</dbReference>
<evidence type="ECO:0000256" key="4">
    <source>
        <dbReference type="SAM" id="Coils"/>
    </source>
</evidence>
<evidence type="ECO:0000313" key="8">
    <source>
        <dbReference type="EMBL" id="QUL97890.1"/>
    </source>
</evidence>
<dbReference type="Gene3D" id="2.40.420.20">
    <property type="match status" value="1"/>
</dbReference>
<feature type="coiled-coil region" evidence="4">
    <location>
        <begin position="112"/>
        <end position="151"/>
    </location>
</feature>
<evidence type="ECO:0000259" key="7">
    <source>
        <dbReference type="Pfam" id="PF25990"/>
    </source>
</evidence>
<dbReference type="InterPro" id="IPR058636">
    <property type="entry name" value="Beta-barrel_YknX"/>
</dbReference>
<keyword evidence="5" id="KW-0812">Transmembrane</keyword>
<reference evidence="8" key="2">
    <citation type="journal article" date="2023" name="Biology">
        <title>Prokaryotic Life Associated with Coal-Fire Gas Vents Revealed by Metagenomics.</title>
        <authorList>
            <person name="Kadnikov V.V."/>
            <person name="Mardanov A.V."/>
            <person name="Beletsky A.V."/>
            <person name="Karnachuk O.V."/>
            <person name="Ravin N.V."/>
        </authorList>
    </citation>
    <scope>NUCLEOTIDE SEQUENCE</scope>
    <source>
        <strain evidence="8">Bu02</strain>
    </source>
</reference>
<name>A0AAT9LDC1_9FIRM</name>
<dbReference type="GO" id="GO:0022857">
    <property type="term" value="F:transmembrane transporter activity"/>
    <property type="evidence" value="ECO:0007669"/>
    <property type="project" value="InterPro"/>
</dbReference>
<evidence type="ECO:0000256" key="1">
    <source>
        <dbReference type="ARBA" id="ARBA00004196"/>
    </source>
</evidence>
<dbReference type="Pfam" id="PF25990">
    <property type="entry name" value="Beta-barrel_YknX"/>
    <property type="match status" value="1"/>
</dbReference>
<dbReference type="InterPro" id="IPR050465">
    <property type="entry name" value="UPF0194_transport"/>
</dbReference>
<reference evidence="8" key="1">
    <citation type="submission" date="2020-10" db="EMBL/GenBank/DDBJ databases">
        <authorList>
            <person name="Kadnikov V."/>
            <person name="Beletsky A.V."/>
            <person name="Mardanov A.V."/>
            <person name="Karnachuk O.V."/>
            <person name="Ravin N.V."/>
        </authorList>
    </citation>
    <scope>NUCLEOTIDE SEQUENCE</scope>
    <source>
        <strain evidence="8">Bu02</strain>
    </source>
</reference>
<dbReference type="PANTHER" id="PTHR32347">
    <property type="entry name" value="EFFLUX SYSTEM COMPONENT YKNX-RELATED"/>
    <property type="match status" value="1"/>
</dbReference>
<sequence>MQETRGDRKSTFGQKVKGLFSARRRSLWIALVLIVAGIGLWGFFASRSRTTAGNQNQMLRLARVSRGPIEVTVTGTGTVKPSRRWELSTRAAGDVKRVLVEAGQAVKAGQPLVELDADDASLKVENAELELEQARSTLSDLENDLALLTVRSDSEGTLTGLSVKEGQSVPENYLIGTITSSKMEVRAYFNASQVRNIKVGQEARVFFPDLLWDMTGVVKHVSEAGKADGRGAVLYPVTVEIENKGALVPGLLATVEVNTPAGVMKAPDSTKETSYVTREVRTKVSGTVKRILVADGDYVKSGQVLVELENEALRKQVESQRLKVKQAETQLSSAQDELASRTITAPADATVLDVKVSEGDRIGAGAVVVILGDLNSMEVTVPVDEIDAGKVKVGQQATITSEAVPGKQFQGKVSGIALEGKTSSGVATFDTTVAIEGQTDLLSGMTCDVRITVASKDDALLLPIEALQSRGNEYMVWVVSNVPASNEGQSQSRRYPSATVDRSILSEAKPVTVQVGLMNSTHAEILAGLKEGDTVVVFSQSSGQSGGTGQRFAPGFGNPGVVIRTMPR</sequence>
<feature type="domain" description="CzcB-like barrel-sandwich hybrid" evidence="6">
    <location>
        <begin position="278"/>
        <end position="373"/>
    </location>
</feature>
<evidence type="ECO:0000256" key="2">
    <source>
        <dbReference type="ARBA" id="ARBA00009477"/>
    </source>
</evidence>
<dbReference type="InterPro" id="IPR058647">
    <property type="entry name" value="BSH_CzcB-like"/>
</dbReference>
<dbReference type="InterPro" id="IPR006143">
    <property type="entry name" value="RND_pump_MFP"/>
</dbReference>
<dbReference type="CDD" id="cd06850">
    <property type="entry name" value="biotinyl_domain"/>
    <property type="match status" value="1"/>
</dbReference>
<dbReference type="SUPFAM" id="SSF111369">
    <property type="entry name" value="HlyD-like secretion proteins"/>
    <property type="match status" value="2"/>
</dbReference>
<feature type="domain" description="YknX-like beta-barrel" evidence="7">
    <location>
        <begin position="377"/>
        <end position="451"/>
    </location>
</feature>
<keyword evidence="5" id="KW-0472">Membrane</keyword>
<dbReference type="GO" id="GO:0042597">
    <property type="term" value="C:periplasmic space"/>
    <property type="evidence" value="ECO:0007669"/>
    <property type="project" value="UniProtKB-SubCell"/>
</dbReference>
<dbReference type="AlphaFoldDB" id="A0AAT9LDC1"/>
<comment type="similarity">
    <text evidence="2">Belongs to the membrane fusion protein (MFP) (TC 8.A.1) family.</text>
</comment>
<evidence type="ECO:0000256" key="5">
    <source>
        <dbReference type="SAM" id="Phobius"/>
    </source>
</evidence>
<protein>
    <submittedName>
        <fullName evidence="8">Efflux RND transporter periplasmic adaptor subunit</fullName>
    </submittedName>
</protein>
<evidence type="ECO:0000259" key="6">
    <source>
        <dbReference type="Pfam" id="PF25973"/>
    </source>
</evidence>
<dbReference type="EMBL" id="CP062796">
    <property type="protein sequence ID" value="QUL97890.1"/>
    <property type="molecule type" value="Genomic_DNA"/>
</dbReference>